<dbReference type="InterPro" id="IPR007889">
    <property type="entry name" value="HTH_Psq"/>
</dbReference>
<keyword evidence="1" id="KW-0238">DNA-binding</keyword>
<organism evidence="6 7">
    <name type="scientific">Aspergillus oryzae</name>
    <name type="common">Yellow koji mold</name>
    <dbReference type="NCBI Taxonomy" id="5062"/>
    <lineage>
        <taxon>Eukaryota</taxon>
        <taxon>Fungi</taxon>
        <taxon>Dikarya</taxon>
        <taxon>Ascomycota</taxon>
        <taxon>Pezizomycotina</taxon>
        <taxon>Eurotiomycetes</taxon>
        <taxon>Eurotiomycetidae</taxon>
        <taxon>Eurotiales</taxon>
        <taxon>Aspergillaceae</taxon>
        <taxon>Aspergillus</taxon>
        <taxon>Aspergillus subgen. Circumdati</taxon>
    </lineage>
</organism>
<evidence type="ECO:0000256" key="3">
    <source>
        <dbReference type="SAM" id="MobiDB-lite"/>
    </source>
</evidence>
<dbReference type="OrthoDB" id="4502298at2759"/>
<dbReference type="GO" id="GO:0003677">
    <property type="term" value="F:DNA binding"/>
    <property type="evidence" value="ECO:0007669"/>
    <property type="project" value="UniProtKB-KW"/>
</dbReference>
<sequence>MPPIMRPKLKPLPEMEEQERRIQAAISDVKEGKFSSVREAARKYGVPSTTLRNRMNGVTFRPKKWANCHRMTQEEEDALVQWTLSAIERNQTAPSRAQVEAMANTILAKRGTPINETVGGTWVYMFLKRRVELKEIYSRRSYSRLVYDTVVGSANAENGSPSANPDSETGQPGPQRLALPPPRGHSTHPYLEATENLKRLETLLSTFKELETEQSEAGSSSTQTAVDKLIKGCEMIVESGYSLLKENRDLRAALAEKS</sequence>
<accession>A0A1S9D7Z9</accession>
<dbReference type="EMBL" id="MKZY01000009">
    <property type="protein sequence ID" value="OOO05237.1"/>
    <property type="molecule type" value="Genomic_DNA"/>
</dbReference>
<evidence type="ECO:0000313" key="6">
    <source>
        <dbReference type="EMBL" id="OOO05237.1"/>
    </source>
</evidence>
<evidence type="ECO:0000259" key="4">
    <source>
        <dbReference type="PROSITE" id="PS51253"/>
    </source>
</evidence>
<feature type="domain" description="HTH CENPB-type" evidence="4">
    <location>
        <begin position="63"/>
        <end position="136"/>
    </location>
</feature>
<feature type="compositionally biased region" description="Polar residues" evidence="3">
    <location>
        <begin position="156"/>
        <end position="172"/>
    </location>
</feature>
<keyword evidence="2" id="KW-0539">Nucleus</keyword>
<protein>
    <submittedName>
        <fullName evidence="6">Helix-turn-helix Psq domain protein</fullName>
    </submittedName>
    <submittedName>
        <fullName evidence="5">Unnamed protein product</fullName>
    </submittedName>
</protein>
<evidence type="ECO:0000256" key="1">
    <source>
        <dbReference type="ARBA" id="ARBA00023125"/>
    </source>
</evidence>
<dbReference type="EMBL" id="BSYA01000118">
    <property type="protein sequence ID" value="GMG33421.1"/>
    <property type="molecule type" value="Genomic_DNA"/>
</dbReference>
<gene>
    <name evidence="5" type="ORF">Aory04_000895100</name>
    <name evidence="6" type="ORF">OAory_01067530</name>
</gene>
<dbReference type="SUPFAM" id="SSF46689">
    <property type="entry name" value="Homeodomain-like"/>
    <property type="match status" value="1"/>
</dbReference>
<dbReference type="Proteomes" id="UP000190312">
    <property type="component" value="Unassembled WGS sequence"/>
</dbReference>
<evidence type="ECO:0000313" key="7">
    <source>
        <dbReference type="Proteomes" id="UP000190312"/>
    </source>
</evidence>
<dbReference type="Pfam" id="PF05225">
    <property type="entry name" value="HTH_psq"/>
    <property type="match status" value="1"/>
</dbReference>
<evidence type="ECO:0000256" key="2">
    <source>
        <dbReference type="ARBA" id="ARBA00023242"/>
    </source>
</evidence>
<evidence type="ECO:0000313" key="5">
    <source>
        <dbReference type="EMBL" id="GMG33421.1"/>
    </source>
</evidence>
<reference evidence="5" key="2">
    <citation type="submission" date="2023-04" db="EMBL/GenBank/DDBJ databases">
        <title>Aspergillus oryzae NBRC 4228.</title>
        <authorList>
            <person name="Ichikawa N."/>
            <person name="Sato H."/>
            <person name="Tonouchi N."/>
        </authorList>
    </citation>
    <scope>NUCLEOTIDE SEQUENCE</scope>
    <source>
        <strain evidence="5">NBRC 4228</strain>
    </source>
</reference>
<dbReference type="VEuPathDB" id="FungiDB:AO090113000050"/>
<dbReference type="InterPro" id="IPR009057">
    <property type="entry name" value="Homeodomain-like_sf"/>
</dbReference>
<comment type="caution">
    <text evidence="6">The sequence shown here is derived from an EMBL/GenBank/DDBJ whole genome shotgun (WGS) entry which is preliminary data.</text>
</comment>
<dbReference type="Gene3D" id="1.10.10.60">
    <property type="entry name" value="Homeodomain-like"/>
    <property type="match status" value="1"/>
</dbReference>
<feature type="region of interest" description="Disordered" evidence="3">
    <location>
        <begin position="156"/>
        <end position="190"/>
    </location>
</feature>
<dbReference type="PROSITE" id="PS51253">
    <property type="entry name" value="HTH_CENPB"/>
    <property type="match status" value="1"/>
</dbReference>
<name>A0A1S9D7Z9_ASPOZ</name>
<dbReference type="InterPro" id="IPR006600">
    <property type="entry name" value="HTH_CenpB_DNA-bd_dom"/>
</dbReference>
<proteinExistence type="predicted"/>
<dbReference type="AlphaFoldDB" id="A0A1S9D7Z9"/>
<dbReference type="eggNOG" id="KOG0017">
    <property type="taxonomic scope" value="Eukaryota"/>
</dbReference>
<dbReference type="Pfam" id="PF03221">
    <property type="entry name" value="HTH_Tnp_Tc5"/>
    <property type="match status" value="1"/>
</dbReference>
<dbReference type="Proteomes" id="UP001165205">
    <property type="component" value="Unassembled WGS sequence"/>
</dbReference>
<reference evidence="6 7" key="1">
    <citation type="submission" date="2016-10" db="EMBL/GenBank/DDBJ databases">
        <title>Genome sequencing of Aspergillus oryzae BCC7051.</title>
        <authorList>
            <person name="Thammarongtham C."/>
            <person name="Vorapreeda T."/>
            <person name="Nookaew I."/>
            <person name="Srisuk T."/>
            <person name="Land M."/>
            <person name="Jeennor S."/>
            <person name="Laoteng K."/>
        </authorList>
    </citation>
    <scope>NUCLEOTIDE SEQUENCE [LARGE SCALE GENOMIC DNA]</scope>
    <source>
        <strain evidence="6 7">BCC7051</strain>
    </source>
</reference>